<dbReference type="Gene3D" id="2.60.60.20">
    <property type="entry name" value="PLAT/LH2 domain"/>
    <property type="match status" value="1"/>
</dbReference>
<dbReference type="GO" id="GO:0005509">
    <property type="term" value="F:calcium ion binding"/>
    <property type="evidence" value="ECO:0007669"/>
    <property type="project" value="InterPro"/>
</dbReference>
<protein>
    <recommendedName>
        <fullName evidence="11">PLAT domain-containing protein</fullName>
    </recommendedName>
</protein>
<dbReference type="Pfam" id="PF01477">
    <property type="entry name" value="PLAT"/>
    <property type="match status" value="1"/>
</dbReference>
<feature type="transmembrane region" description="Helical" evidence="10">
    <location>
        <begin position="1545"/>
        <end position="1564"/>
    </location>
</feature>
<dbReference type="SMART" id="SM00308">
    <property type="entry name" value="LH2"/>
    <property type="match status" value="1"/>
</dbReference>
<feature type="transmembrane region" description="Helical" evidence="10">
    <location>
        <begin position="1407"/>
        <end position="1430"/>
    </location>
</feature>
<evidence type="ECO:0000256" key="4">
    <source>
        <dbReference type="ARBA" id="ARBA00022729"/>
    </source>
</evidence>
<dbReference type="PRINTS" id="PR01433">
    <property type="entry name" value="POLYCYSTIN2"/>
</dbReference>
<dbReference type="GO" id="GO:0005262">
    <property type="term" value="F:calcium channel activity"/>
    <property type="evidence" value="ECO:0007669"/>
    <property type="project" value="TreeGrafter"/>
</dbReference>
<evidence type="ECO:0000256" key="10">
    <source>
        <dbReference type="SAM" id="Phobius"/>
    </source>
</evidence>
<dbReference type="InterPro" id="IPR036392">
    <property type="entry name" value="PLAT/LH2_dom_sf"/>
</dbReference>
<evidence type="ECO:0000256" key="1">
    <source>
        <dbReference type="ARBA" id="ARBA00004141"/>
    </source>
</evidence>
<feature type="transmembrane region" description="Helical" evidence="10">
    <location>
        <begin position="1277"/>
        <end position="1295"/>
    </location>
</feature>
<keyword evidence="5 10" id="KW-1133">Transmembrane helix</keyword>
<evidence type="ECO:0000313" key="13">
    <source>
        <dbReference type="Proteomes" id="UP000822476"/>
    </source>
</evidence>
<dbReference type="InterPro" id="IPR003915">
    <property type="entry name" value="PKD_2"/>
</dbReference>
<keyword evidence="4" id="KW-0732">Signal</keyword>
<dbReference type="InterPro" id="IPR001024">
    <property type="entry name" value="PLAT/LH2_dom"/>
</dbReference>
<dbReference type="PANTHER" id="PTHR10877:SF150">
    <property type="entry name" value="REJ DOMAIN-CONTAINING PROTEIN"/>
    <property type="match status" value="1"/>
</dbReference>
<evidence type="ECO:0000256" key="3">
    <source>
        <dbReference type="ARBA" id="ARBA00022692"/>
    </source>
</evidence>
<evidence type="ECO:0000256" key="7">
    <source>
        <dbReference type="ARBA" id="ARBA00023180"/>
    </source>
</evidence>
<feature type="transmembrane region" description="Helical" evidence="10">
    <location>
        <begin position="1840"/>
        <end position="1861"/>
    </location>
</feature>
<feature type="transmembrane region" description="Helical" evidence="10">
    <location>
        <begin position="1801"/>
        <end position="1820"/>
    </location>
</feature>
<organism evidence="12 13">
    <name type="scientific">Paragonimus skrjabini miyazakii</name>
    <dbReference type="NCBI Taxonomy" id="59628"/>
    <lineage>
        <taxon>Eukaryota</taxon>
        <taxon>Metazoa</taxon>
        <taxon>Spiralia</taxon>
        <taxon>Lophotrochozoa</taxon>
        <taxon>Platyhelminthes</taxon>
        <taxon>Trematoda</taxon>
        <taxon>Digenea</taxon>
        <taxon>Plagiorchiida</taxon>
        <taxon>Troglotremata</taxon>
        <taxon>Troglotrematidae</taxon>
        <taxon>Paragonimus</taxon>
    </lineage>
</organism>
<keyword evidence="13" id="KW-1185">Reference proteome</keyword>
<comment type="similarity">
    <text evidence="2">Belongs to the polycystin family.</text>
</comment>
<dbReference type="InterPro" id="IPR046791">
    <property type="entry name" value="Polycystin_dom"/>
</dbReference>
<gene>
    <name evidence="12" type="ORF">EG68_02975</name>
</gene>
<keyword evidence="3 10" id="KW-0812">Transmembrane</keyword>
<proteinExistence type="inferred from homology"/>
<comment type="caution">
    <text evidence="9">Lacks conserved residue(s) required for the propagation of feature annotation.</text>
</comment>
<comment type="subcellular location">
    <subcellularLocation>
        <location evidence="1">Membrane</location>
        <topology evidence="1">Multi-pass membrane protein</topology>
    </subcellularLocation>
</comment>
<feature type="domain" description="PLAT" evidence="11">
    <location>
        <begin position="1112"/>
        <end position="1231"/>
    </location>
</feature>
<evidence type="ECO:0000256" key="6">
    <source>
        <dbReference type="ARBA" id="ARBA00023136"/>
    </source>
</evidence>
<dbReference type="GO" id="GO:0050982">
    <property type="term" value="P:detection of mechanical stimulus"/>
    <property type="evidence" value="ECO:0007669"/>
    <property type="project" value="TreeGrafter"/>
</dbReference>
<feature type="transmembrane region" description="Helical" evidence="10">
    <location>
        <begin position="1067"/>
        <end position="1087"/>
    </location>
</feature>
<sequence>MPLTCATPPTAFQSADLVSNVIIAANVGDIIGASLLSRSNVRFQIGAWIRYPQQTELNYRAAQVGNMTMSVTLVAYANTLSTVTLTYTTTVVNIFEADGIVNKTFNLGQQAMLELKSFTGLAIANSALTVGSAQTLIFTFVQGVSLVVQLNLNGQIKQTTVNYMSNTIVSETFSVLTPTKMVYVLDVNVSSTHHQLTGEVSFDEPITGIQPEQTAYEIGPQRSVAFSFTQGSNITAQLTLNGLSRTVQVNKQQKRIVSEAISVPTATQMTYLLTLSNPLGSVDKSGTVDFVEAITGVQLTTTIFSVGSAKQLIFSFASGSSLSCQLLIGDQSKNVIVDYAQKQIISDAIAFLLPSEYTYQLNISNQLGKVYDSGSIGFYEPITNVSIEQTTYEIGLQRNVAFSFTQGTNITAQLKLNGLSRTVQVDEQQKRIVSESISVPTATQMTYLLTLSNPLGSVDRSGAVNFMEPIVGLLLEQVAYEIGSQRSVAFNFSQGSNITGQLILDGQPRTVQVDESQKRVVSQTISVLTSAQMTYMLTLSNLLGSRNISGLVYFVESISGIQIEQTAYEVGAQRNVAFSFTKGSNITAQLTLNGQSRTVQVDEQQKRILSETISVMQPIQMTYLLTLGNPLGSFNQSGTIEFMERITGLSDTGQDVWTELGLKQSAKRQTGTAKNASRIMGKLLNNRIRLLAPMLLEGDTSLVVRSQASVLATKRLSRKDRGNLTMPTNKRGSQVTLPDLCAANKKPNMGCNRSLIVQSIVSDTNLFAFVSEISPPKIPVDSYSGTASVSVYDETEEVLMEASEDSFFVILLKRGSDFTPPQFASVDPSTDKPKLSASRTAVDGSEVYQALLVSEYVIPDDRTAVTFQLLPENVSQCPQYLVVARMIHPPRISLKSGHFDFWATLPSNTAECDTVNTTDPDNLKYPYTFFLNKTQLTTARAEALSKLGNIKLSQAAKSKLYIGYRQLNENELDQYTTNKEPPVPYPYRDQINNTAKSRLFLSSCLSTNGSNPTSWLLDECEIGSATTSLQTECLCRRPTTATAGWQVLPNKLDFAYIFANMDFEKNATVYGTEIAIGVLFLLLFVWARRADLRDTEQLGVTPLAENDPMDEYLYELIVSTGRRPNAGTQSKINIILSGEFGDTEARILQDPHRPVLQRGQINRFLLTCQGSLGPLLYCRLWHDNSVDLDGASWYCNYITVVDLQTRERVYCIVQRWFAVDEDDGLIDRLIPVSSIEEMNKLKQSFSENLSRGLSDEHLWLSVVSRPITSRFTRVERVACCLALLFLTMLTSGMFYRGEGAVKQPDLLSIGPFALSSTELLVAIISNAITFVPLFLVTYLFQNSRLHTMHVHNLRKVVEAHLGEPLNIYEPGKNGVRVLPDQSSLDQLEITHKQVKLMDRACMWQMRIVAWVLLILTTLVSALFTTFYGISFGNAACQKWLSALFLSFFTSVLFTQPITVTLRAMFFAFICNLVGKSRNLEALDEENLLIESIGRRYQLYKDQEYMHDDYLKGSFRPRKVILLPPDPADLEAARQYRLKQRRSKAMMWKLFLYVTFFTLLLAVTAEFRHPYAYPLKQHLERTFCPDSFFGIYKVEDLYAWVKKILIPGLRPKRWYNKAAPVFQRGFLQDRTNRIIGYAIMRQLRVRSGACRVYNKMKPVMRHCYESYSLLSQDEKPYGVGWTSFQGDKSQNNSGPEFQYTSTHNLGGIPYRGKIAWYSGGGYVHILRGTESEMIQRVTDLESQHWIDERTRAVIVQFATYNPSTNLFAIAMILFEMPGTGNLIPSDRIEVADLFGSVNSQTLAQGITLKVLFVLFLIANFIKEIRQIFQQRLDYFRKFWNLVELSILIGSTCGMAAQIYVILSAQRAVEEFSRTQGKVFTNFMVLAYWNEALTYVAAIICFLASLKLLSIFQYNQRISLLGSVLRYAFQDMKYFFVAFFLMFMGFVLTFYVLYNDSLEDFRTVLGCIESAFQIMLGKADMTRMHSTEVILGPLLFAAFTFFIIFVLVSMFIAILEDSIQHVKKHSALQSDVYELPKYAFALILQWTRLSQTKWGNSLVNGMRPKPRGRIIEESEQRLTYKLNQFTRMTEELLWYLQSMIAVDLVKVGKSANEAMDDNIPNL</sequence>
<feature type="disulfide bond" evidence="8">
    <location>
        <begin position="1649"/>
        <end position="1662"/>
    </location>
</feature>
<evidence type="ECO:0000259" key="11">
    <source>
        <dbReference type="PROSITE" id="PS50095"/>
    </source>
</evidence>
<dbReference type="OrthoDB" id="444119at2759"/>
<feature type="transmembrane region" description="Helical" evidence="10">
    <location>
        <begin position="1932"/>
        <end position="1952"/>
    </location>
</feature>
<dbReference type="InterPro" id="IPR013122">
    <property type="entry name" value="PKD1_2_channel"/>
</dbReference>
<feature type="transmembrane region" description="Helical" evidence="10">
    <location>
        <begin position="1890"/>
        <end position="1912"/>
    </location>
</feature>
<dbReference type="PROSITE" id="PS50095">
    <property type="entry name" value="PLAT"/>
    <property type="match status" value="1"/>
</dbReference>
<dbReference type="GO" id="GO:0016020">
    <property type="term" value="C:membrane"/>
    <property type="evidence" value="ECO:0007669"/>
    <property type="project" value="UniProtKB-SubCell"/>
</dbReference>
<dbReference type="PANTHER" id="PTHR10877">
    <property type="entry name" value="POLYCYSTIN FAMILY MEMBER"/>
    <property type="match status" value="1"/>
</dbReference>
<reference evidence="12" key="1">
    <citation type="submission" date="2019-07" db="EMBL/GenBank/DDBJ databases">
        <title>Annotation for the trematode Paragonimus miyazaki's.</title>
        <authorList>
            <person name="Choi Y.-J."/>
        </authorList>
    </citation>
    <scope>NUCLEOTIDE SEQUENCE</scope>
    <source>
        <strain evidence="12">Japan</strain>
    </source>
</reference>
<dbReference type="EMBL" id="JTDE01000489">
    <property type="protein sequence ID" value="KAF7261091.1"/>
    <property type="molecule type" value="Genomic_DNA"/>
</dbReference>
<feature type="transmembrane region" description="Helical" evidence="10">
    <location>
        <begin position="1319"/>
        <end position="1340"/>
    </location>
</feature>
<keyword evidence="6 10" id="KW-0472">Membrane</keyword>
<dbReference type="Pfam" id="PF08016">
    <property type="entry name" value="PKD_channel"/>
    <property type="match status" value="1"/>
</dbReference>
<keyword evidence="7" id="KW-0325">Glycoprotein</keyword>
<accession>A0A8S9Z7J2</accession>
<evidence type="ECO:0000256" key="9">
    <source>
        <dbReference type="PROSITE-ProRule" id="PRU00152"/>
    </source>
</evidence>
<comment type="caution">
    <text evidence="12">The sequence shown here is derived from an EMBL/GenBank/DDBJ whole genome shotgun (WGS) entry which is preliminary data.</text>
</comment>
<feature type="transmembrane region" description="Helical" evidence="10">
    <location>
        <begin position="1988"/>
        <end position="2013"/>
    </location>
</feature>
<feature type="transmembrane region" description="Helical" evidence="10">
    <location>
        <begin position="1442"/>
        <end position="1469"/>
    </location>
</feature>
<name>A0A8S9Z7J2_9TREM</name>
<dbReference type="Proteomes" id="UP000822476">
    <property type="component" value="Unassembled WGS sequence"/>
</dbReference>
<evidence type="ECO:0000256" key="5">
    <source>
        <dbReference type="ARBA" id="ARBA00022989"/>
    </source>
</evidence>
<evidence type="ECO:0000256" key="8">
    <source>
        <dbReference type="PIRSR" id="PIRSR603915-2"/>
    </source>
</evidence>
<evidence type="ECO:0000256" key="2">
    <source>
        <dbReference type="ARBA" id="ARBA00007200"/>
    </source>
</evidence>
<dbReference type="SUPFAM" id="SSF49723">
    <property type="entry name" value="Lipase/lipooxygenase domain (PLAT/LH2 domain)"/>
    <property type="match status" value="1"/>
</dbReference>
<dbReference type="Pfam" id="PF20519">
    <property type="entry name" value="Polycystin_dom"/>
    <property type="match status" value="1"/>
</dbReference>
<evidence type="ECO:0000313" key="12">
    <source>
        <dbReference type="EMBL" id="KAF7261091.1"/>
    </source>
</evidence>
<dbReference type="InterPro" id="IPR051223">
    <property type="entry name" value="Polycystin"/>
</dbReference>